<dbReference type="PANTHER" id="PTHR21666">
    <property type="entry name" value="PEPTIDASE-RELATED"/>
    <property type="match status" value="1"/>
</dbReference>
<dbReference type="CDD" id="cd12797">
    <property type="entry name" value="M23_peptidase"/>
    <property type="match status" value="2"/>
</dbReference>
<evidence type="ECO:0000313" key="4">
    <source>
        <dbReference type="EMBL" id="OYO14559.1"/>
    </source>
</evidence>
<comment type="caution">
    <text evidence="4">The sequence shown here is derived from an EMBL/GenBank/DDBJ whole genome shotgun (WGS) entry which is preliminary data.</text>
</comment>
<dbReference type="InterPro" id="IPR050570">
    <property type="entry name" value="Cell_wall_metabolism_enzyme"/>
</dbReference>
<reference evidence="4 5" key="1">
    <citation type="submission" date="2017-07" db="EMBL/GenBank/DDBJ databases">
        <title>Draft whole genome sequences of clinical Proprionibacteriaceae strains.</title>
        <authorList>
            <person name="Bernier A.-M."/>
            <person name="Bernard K."/>
            <person name="Domingo M.-C."/>
        </authorList>
    </citation>
    <scope>NUCLEOTIDE SEQUENCE [LARGE SCALE GENOMIC DNA]</scope>
    <source>
        <strain evidence="4 5">NML 030167</strain>
    </source>
</reference>
<evidence type="ECO:0000256" key="2">
    <source>
        <dbReference type="SAM" id="MobiDB-lite"/>
    </source>
</evidence>
<keyword evidence="5" id="KW-1185">Reference proteome</keyword>
<sequence>MAGLRVPVYAAESSGTNSVGARLSTGPAGPKRCPQVGRSGCPICATGPHHARVRSMLWRTAGVLLVALVLLSGSVRPGRAAGPAPPAVPAVPSGRSPLTDAPAPSRDFQPPARRWQAGHRGVDLPGRSGEPVLAAAAGRVSYVGVLAGRGVVVVDHGSVRTTYEPVIARVRVGDRVAAGQVLGELVAGHPGCSADTCLHWGLKAGEDYLDPMLMIPTPDPGTTGEARVRLLGADAVAEAERRAAERARAQAALAASAGAGGPAPPPGARGLVPPVTGPRTSAFGMRLHPILRVWKLHDGLDFGTGCGAPLRAVADGVVSEAYFNTGYGNRLLIDHQVDGRRLRTAYNHAIRYTVSPGDRVRAGQVIGLSGSTGYSTGCHLHLMLWVDGQLTDPAKWL</sequence>
<dbReference type="AlphaFoldDB" id="A0A255GFE2"/>
<dbReference type="GO" id="GO:0004222">
    <property type="term" value="F:metalloendopeptidase activity"/>
    <property type="evidence" value="ECO:0007669"/>
    <property type="project" value="TreeGrafter"/>
</dbReference>
<dbReference type="Proteomes" id="UP000215896">
    <property type="component" value="Unassembled WGS sequence"/>
</dbReference>
<dbReference type="InterPro" id="IPR011055">
    <property type="entry name" value="Dup_hybrid_motif"/>
</dbReference>
<organism evidence="4 5">
    <name type="scientific">Enemella evansiae</name>
    <dbReference type="NCBI Taxonomy" id="2016499"/>
    <lineage>
        <taxon>Bacteria</taxon>
        <taxon>Bacillati</taxon>
        <taxon>Actinomycetota</taxon>
        <taxon>Actinomycetes</taxon>
        <taxon>Propionibacteriales</taxon>
        <taxon>Propionibacteriaceae</taxon>
        <taxon>Enemella</taxon>
    </lineage>
</organism>
<evidence type="ECO:0000259" key="3">
    <source>
        <dbReference type="Pfam" id="PF01551"/>
    </source>
</evidence>
<keyword evidence="1" id="KW-0732">Signal</keyword>
<dbReference type="EMBL" id="NMVO01000012">
    <property type="protein sequence ID" value="OYO14559.1"/>
    <property type="molecule type" value="Genomic_DNA"/>
</dbReference>
<feature type="region of interest" description="Disordered" evidence="2">
    <location>
        <begin position="15"/>
        <end position="35"/>
    </location>
</feature>
<dbReference type="Pfam" id="PF01551">
    <property type="entry name" value="Peptidase_M23"/>
    <property type="match status" value="2"/>
</dbReference>
<proteinExistence type="predicted"/>
<feature type="region of interest" description="Disordered" evidence="2">
    <location>
        <begin position="79"/>
        <end position="126"/>
    </location>
</feature>
<dbReference type="PANTHER" id="PTHR21666:SF289">
    <property type="entry name" value="L-ALA--D-GLU ENDOPEPTIDASE"/>
    <property type="match status" value="1"/>
</dbReference>
<evidence type="ECO:0000313" key="5">
    <source>
        <dbReference type="Proteomes" id="UP000215896"/>
    </source>
</evidence>
<dbReference type="InterPro" id="IPR016047">
    <property type="entry name" value="M23ase_b-sheet_dom"/>
</dbReference>
<name>A0A255GFE2_9ACTN</name>
<protein>
    <recommendedName>
        <fullName evidence="3">M23ase beta-sheet core domain-containing protein</fullName>
    </recommendedName>
</protein>
<gene>
    <name evidence="4" type="ORF">CGZ94_08210</name>
</gene>
<evidence type="ECO:0000256" key="1">
    <source>
        <dbReference type="ARBA" id="ARBA00022729"/>
    </source>
</evidence>
<dbReference type="Gene3D" id="2.70.70.10">
    <property type="entry name" value="Glucose Permease (Domain IIA)"/>
    <property type="match status" value="2"/>
</dbReference>
<feature type="domain" description="M23ase beta-sheet core" evidence="3">
    <location>
        <begin position="118"/>
        <end position="211"/>
    </location>
</feature>
<accession>A0A255GFE2</accession>
<dbReference type="SUPFAM" id="SSF51261">
    <property type="entry name" value="Duplicated hybrid motif"/>
    <property type="match status" value="2"/>
</dbReference>
<feature type="domain" description="M23ase beta-sheet core" evidence="3">
    <location>
        <begin position="296"/>
        <end position="393"/>
    </location>
</feature>